<evidence type="ECO:0000256" key="2">
    <source>
        <dbReference type="SAM" id="MobiDB-lite"/>
    </source>
</evidence>
<feature type="compositionally biased region" description="Basic and acidic residues" evidence="2">
    <location>
        <begin position="176"/>
        <end position="192"/>
    </location>
</feature>
<evidence type="ECO:0000256" key="1">
    <source>
        <dbReference type="SAM" id="Coils"/>
    </source>
</evidence>
<comment type="caution">
    <text evidence="3">The sequence shown here is derived from an EMBL/GenBank/DDBJ whole genome shotgun (WGS) entry which is preliminary data.</text>
</comment>
<organism evidence="3 4">
    <name type="scientific">Coccomyxa viridis</name>
    <dbReference type="NCBI Taxonomy" id="1274662"/>
    <lineage>
        <taxon>Eukaryota</taxon>
        <taxon>Viridiplantae</taxon>
        <taxon>Chlorophyta</taxon>
        <taxon>core chlorophytes</taxon>
        <taxon>Trebouxiophyceae</taxon>
        <taxon>Trebouxiophyceae incertae sedis</taxon>
        <taxon>Coccomyxaceae</taxon>
        <taxon>Coccomyxa</taxon>
    </lineage>
</organism>
<proteinExistence type="predicted"/>
<protein>
    <submittedName>
        <fullName evidence="3">Uncharacterized protein</fullName>
    </submittedName>
</protein>
<sequence length="307" mass="34832">MESLMMGVAMTEVKDHMESWLTKRTADLTQEFEGRLSRTKADLEASQYELETRMTESERLRGELEGARTDVQNMKDKLKTVEEEAWRAKLLGSEGDALLAQRDEEVAGMKETIAGLVTELRKRQEFAERIRDDWMVVKTTVDTFQCRDVAPLDMETLLGATPHDCIMGEGKSTDSQVHESSDHSETLSKRISEQGGEEEISGGEEDGREATPDAILGDENRAEGSTPANRPMVSMEERRCQLMRAIRKAAKVGHSRMITRKRVMAVLEDEPGYRGWMHDDKWDNGRTAYECKKRGLIEMLGKGKWKV</sequence>
<dbReference type="EMBL" id="CAUYUE010000004">
    <property type="protein sequence ID" value="CAK0769345.1"/>
    <property type="molecule type" value="Genomic_DNA"/>
</dbReference>
<reference evidence="3 4" key="1">
    <citation type="submission" date="2023-10" db="EMBL/GenBank/DDBJ databases">
        <authorList>
            <person name="Maclean D."/>
            <person name="Macfadyen A."/>
        </authorList>
    </citation>
    <scope>NUCLEOTIDE SEQUENCE [LARGE SCALE GENOMIC DNA]</scope>
</reference>
<feature type="compositionally biased region" description="Acidic residues" evidence="2">
    <location>
        <begin position="195"/>
        <end position="207"/>
    </location>
</feature>
<feature type="coiled-coil region" evidence="1">
    <location>
        <begin position="57"/>
        <end position="84"/>
    </location>
</feature>
<keyword evidence="1" id="KW-0175">Coiled coil</keyword>
<dbReference type="Proteomes" id="UP001314263">
    <property type="component" value="Unassembled WGS sequence"/>
</dbReference>
<gene>
    <name evidence="3" type="ORF">CVIRNUC_003657</name>
</gene>
<dbReference type="AlphaFoldDB" id="A0AAV1I0E9"/>
<evidence type="ECO:0000313" key="4">
    <source>
        <dbReference type="Proteomes" id="UP001314263"/>
    </source>
</evidence>
<feature type="region of interest" description="Disordered" evidence="2">
    <location>
        <begin position="167"/>
        <end position="234"/>
    </location>
</feature>
<evidence type="ECO:0000313" key="3">
    <source>
        <dbReference type="EMBL" id="CAK0769345.1"/>
    </source>
</evidence>
<accession>A0AAV1I0E9</accession>
<name>A0AAV1I0E9_9CHLO</name>
<keyword evidence="4" id="KW-1185">Reference proteome</keyword>